<keyword evidence="1" id="KW-1133">Transmembrane helix</keyword>
<evidence type="ECO:0000313" key="2">
    <source>
        <dbReference type="EMBL" id="MBC6610425.1"/>
    </source>
</evidence>
<feature type="transmembrane region" description="Helical" evidence="1">
    <location>
        <begin position="111"/>
        <end position="131"/>
    </location>
</feature>
<protein>
    <submittedName>
        <fullName evidence="2">Uncharacterized protein</fullName>
    </submittedName>
</protein>
<gene>
    <name evidence="2" type="ORF">H8B15_05805</name>
</gene>
<feature type="transmembrane region" description="Helical" evidence="1">
    <location>
        <begin position="56"/>
        <end position="80"/>
    </location>
</feature>
<dbReference type="EMBL" id="JACSCY010000003">
    <property type="protein sequence ID" value="MBC6610425.1"/>
    <property type="molecule type" value="Genomic_DNA"/>
</dbReference>
<reference evidence="2 3" key="1">
    <citation type="submission" date="2020-08" db="EMBL/GenBank/DDBJ databases">
        <title>Hymenobacter sp.</title>
        <authorList>
            <person name="Kim M.K."/>
        </authorList>
    </citation>
    <scope>NUCLEOTIDE SEQUENCE [LARGE SCALE GENOMIC DNA]</scope>
    <source>
        <strain evidence="2 3">BT507</strain>
    </source>
</reference>
<comment type="caution">
    <text evidence="2">The sequence shown here is derived from an EMBL/GenBank/DDBJ whole genome shotgun (WGS) entry which is preliminary data.</text>
</comment>
<dbReference type="RefSeq" id="WP_187318728.1">
    <property type="nucleotide sequence ID" value="NZ_JACSCY010000003.1"/>
</dbReference>
<keyword evidence="3" id="KW-1185">Reference proteome</keyword>
<dbReference type="Proteomes" id="UP000622017">
    <property type="component" value="Unassembled WGS sequence"/>
</dbReference>
<keyword evidence="1" id="KW-0472">Membrane</keyword>
<sequence length="360" mass="40095">MATVLAAVRSFVLPRSEAVRINKWALTLVRYLFDTVAVLGKTYAQRDRVMALFAPVGLVMLPLICLALVAAGYTAIYWALGSGSLARCYKLSSSSLLTLGTDESRSLVVSAFSYSEAALGLLLITLLISYIPTMYQAFVRREAVVSQLELRAGNNRSAIDLVCWLGRSHALDDDQKEWDQWAVWFVELEASHTSLPMLTFFRSPQPGRSWVTAADIILDAAALILSGVDQPHNRYTQLCFRAGCLSLNRIMRYFHDHSHTRITFWGREDNAIMDPDPAAYTAALEQLAAEGIPVMTDKEAAWQKYQELRTHYSDAVNYLARLTSSPHLQALYMEPSVADEQAAQQAMETAAAHNQKIPLD</sequence>
<accession>A0ABR7MH82</accession>
<name>A0ABR7MH82_9BACT</name>
<keyword evidence="1" id="KW-0812">Transmembrane</keyword>
<evidence type="ECO:0000313" key="3">
    <source>
        <dbReference type="Proteomes" id="UP000622017"/>
    </source>
</evidence>
<evidence type="ECO:0000256" key="1">
    <source>
        <dbReference type="SAM" id="Phobius"/>
    </source>
</evidence>
<proteinExistence type="predicted"/>
<organism evidence="2 3">
    <name type="scientific">Hymenobacter citatus</name>
    <dbReference type="NCBI Taxonomy" id="2763506"/>
    <lineage>
        <taxon>Bacteria</taxon>
        <taxon>Pseudomonadati</taxon>
        <taxon>Bacteroidota</taxon>
        <taxon>Cytophagia</taxon>
        <taxon>Cytophagales</taxon>
        <taxon>Hymenobacteraceae</taxon>
        <taxon>Hymenobacter</taxon>
    </lineage>
</organism>